<evidence type="ECO:0000259" key="4">
    <source>
        <dbReference type="PROSITE" id="PS50987"/>
    </source>
</evidence>
<keyword evidence="2" id="KW-0238">DNA-binding</keyword>
<dbReference type="SMART" id="SM00418">
    <property type="entry name" value="HTH_ARSR"/>
    <property type="match status" value="1"/>
</dbReference>
<proteinExistence type="predicted"/>
<evidence type="ECO:0000256" key="2">
    <source>
        <dbReference type="ARBA" id="ARBA00023125"/>
    </source>
</evidence>
<dbReference type="NCBIfam" id="NF033788">
    <property type="entry name" value="HTH_metalloreg"/>
    <property type="match status" value="1"/>
</dbReference>
<keyword evidence="3" id="KW-0804">Transcription</keyword>
<sequence length="106" mass="11903">MSTYQDADAWVAMADRTRRSIVERLAHRPMAVGELAADLPVSRPAVSQHLKVLKRAGLVCDRAEGTRRVYQLEPAGLAAMRDELDRFWLRALDGFKELVEDEGDPP</sequence>
<evidence type="ECO:0000256" key="3">
    <source>
        <dbReference type="ARBA" id="ARBA00023163"/>
    </source>
</evidence>
<dbReference type="PROSITE" id="PS50987">
    <property type="entry name" value="HTH_ARSR_2"/>
    <property type="match status" value="1"/>
</dbReference>
<dbReference type="PANTHER" id="PTHR33154:SF33">
    <property type="entry name" value="TRANSCRIPTIONAL REPRESSOR SDPR"/>
    <property type="match status" value="1"/>
</dbReference>
<dbReference type="SUPFAM" id="SSF46785">
    <property type="entry name" value="Winged helix' DNA-binding domain"/>
    <property type="match status" value="1"/>
</dbReference>
<name>A0A1H6KPU7_MYCRU</name>
<reference evidence="6" key="1">
    <citation type="submission" date="2016-10" db="EMBL/GenBank/DDBJ databases">
        <authorList>
            <person name="Varghese N."/>
            <person name="Submissions S."/>
        </authorList>
    </citation>
    <scope>NUCLEOTIDE SEQUENCE [LARGE SCALE GENOMIC DNA]</scope>
    <source>
        <strain evidence="6">DSM 45405</strain>
    </source>
</reference>
<dbReference type="PANTHER" id="PTHR33154">
    <property type="entry name" value="TRANSCRIPTIONAL REGULATOR, ARSR FAMILY"/>
    <property type="match status" value="1"/>
</dbReference>
<dbReference type="InterPro" id="IPR001845">
    <property type="entry name" value="HTH_ArsR_DNA-bd_dom"/>
</dbReference>
<dbReference type="STRING" id="370526.SAMN04489835_3454"/>
<dbReference type="InterPro" id="IPR051081">
    <property type="entry name" value="HTH_MetalResp_TranReg"/>
</dbReference>
<keyword evidence="1" id="KW-0805">Transcription regulation</keyword>
<dbReference type="Gene3D" id="1.10.10.10">
    <property type="entry name" value="Winged helix-like DNA-binding domain superfamily/Winged helix DNA-binding domain"/>
    <property type="match status" value="1"/>
</dbReference>
<accession>A0A1H6KPU7</accession>
<organism evidence="5 6">
    <name type="scientific">Mycolicibacterium rutilum</name>
    <name type="common">Mycobacterium rutilum</name>
    <dbReference type="NCBI Taxonomy" id="370526"/>
    <lineage>
        <taxon>Bacteria</taxon>
        <taxon>Bacillati</taxon>
        <taxon>Actinomycetota</taxon>
        <taxon>Actinomycetes</taxon>
        <taxon>Mycobacteriales</taxon>
        <taxon>Mycobacteriaceae</taxon>
        <taxon>Mycolicibacterium</taxon>
    </lineage>
</organism>
<dbReference type="PRINTS" id="PR00778">
    <property type="entry name" value="HTHARSR"/>
</dbReference>
<dbReference type="AlphaFoldDB" id="A0A1H6KPU7"/>
<dbReference type="EMBL" id="LT629971">
    <property type="protein sequence ID" value="SEH73542.1"/>
    <property type="molecule type" value="Genomic_DNA"/>
</dbReference>
<dbReference type="Pfam" id="PF01022">
    <property type="entry name" value="HTH_5"/>
    <property type="match status" value="1"/>
</dbReference>
<keyword evidence="6" id="KW-1185">Reference proteome</keyword>
<evidence type="ECO:0000313" key="5">
    <source>
        <dbReference type="EMBL" id="SEH73542.1"/>
    </source>
</evidence>
<dbReference type="InterPro" id="IPR036388">
    <property type="entry name" value="WH-like_DNA-bd_sf"/>
</dbReference>
<dbReference type="InterPro" id="IPR036390">
    <property type="entry name" value="WH_DNA-bd_sf"/>
</dbReference>
<dbReference type="GO" id="GO:0003677">
    <property type="term" value="F:DNA binding"/>
    <property type="evidence" value="ECO:0007669"/>
    <property type="project" value="UniProtKB-KW"/>
</dbReference>
<dbReference type="GO" id="GO:0003700">
    <property type="term" value="F:DNA-binding transcription factor activity"/>
    <property type="evidence" value="ECO:0007669"/>
    <property type="project" value="InterPro"/>
</dbReference>
<dbReference type="RefSeq" id="WP_083408190.1">
    <property type="nucleotide sequence ID" value="NZ_LT629971.1"/>
</dbReference>
<evidence type="ECO:0000313" key="6">
    <source>
        <dbReference type="Proteomes" id="UP000182915"/>
    </source>
</evidence>
<evidence type="ECO:0000256" key="1">
    <source>
        <dbReference type="ARBA" id="ARBA00023015"/>
    </source>
</evidence>
<protein>
    <submittedName>
        <fullName evidence="5">Regulatory protein, arsR family</fullName>
    </submittedName>
</protein>
<feature type="domain" description="HTH arsR-type" evidence="4">
    <location>
        <begin position="1"/>
        <end position="92"/>
    </location>
</feature>
<dbReference type="OrthoDB" id="3628603at2"/>
<gene>
    <name evidence="5" type="ORF">SAMN04489835_3454</name>
</gene>
<dbReference type="CDD" id="cd00090">
    <property type="entry name" value="HTH_ARSR"/>
    <property type="match status" value="1"/>
</dbReference>
<dbReference type="InterPro" id="IPR011991">
    <property type="entry name" value="ArsR-like_HTH"/>
</dbReference>
<dbReference type="Proteomes" id="UP000182915">
    <property type="component" value="Chromosome I"/>
</dbReference>